<dbReference type="Pfam" id="PF06421">
    <property type="entry name" value="LepA_C"/>
    <property type="match status" value="1"/>
</dbReference>
<feature type="compositionally biased region" description="Polar residues" evidence="3">
    <location>
        <begin position="91"/>
        <end position="106"/>
    </location>
</feature>
<dbReference type="Gene3D" id="3.30.70.870">
    <property type="entry name" value="Elongation Factor G (Translational Gtpase), domain 3"/>
    <property type="match status" value="1"/>
</dbReference>
<feature type="region of interest" description="Disordered" evidence="3">
    <location>
        <begin position="90"/>
        <end position="113"/>
    </location>
</feature>
<proteinExistence type="predicted"/>
<evidence type="ECO:0000256" key="2">
    <source>
        <dbReference type="ARBA" id="ARBA00023136"/>
    </source>
</evidence>
<dbReference type="Pfam" id="PF03144">
    <property type="entry name" value="GTP_EFTU_D2"/>
    <property type="match status" value="1"/>
</dbReference>
<dbReference type="Gene3D" id="2.40.30.10">
    <property type="entry name" value="Translation factors"/>
    <property type="match status" value="1"/>
</dbReference>
<dbReference type="PANTHER" id="PTHR43512">
    <property type="entry name" value="TRANSLATION FACTOR GUF1-RELATED"/>
    <property type="match status" value="1"/>
</dbReference>
<organism evidence="5 6">
    <name type="scientific">Dunaliella salina</name>
    <name type="common">Green alga</name>
    <name type="synonym">Protococcus salinus</name>
    <dbReference type="NCBI Taxonomy" id="3046"/>
    <lineage>
        <taxon>Eukaryota</taxon>
        <taxon>Viridiplantae</taxon>
        <taxon>Chlorophyta</taxon>
        <taxon>core chlorophytes</taxon>
        <taxon>Chlorophyceae</taxon>
        <taxon>CS clade</taxon>
        <taxon>Chlamydomonadales</taxon>
        <taxon>Dunaliellaceae</taxon>
        <taxon>Dunaliella</taxon>
    </lineage>
</organism>
<dbReference type="InterPro" id="IPR005225">
    <property type="entry name" value="Small_GTP-bd"/>
</dbReference>
<evidence type="ECO:0000256" key="3">
    <source>
        <dbReference type="SAM" id="MobiDB-lite"/>
    </source>
</evidence>
<dbReference type="Pfam" id="PF00009">
    <property type="entry name" value="GTP_EFTU"/>
    <property type="match status" value="1"/>
</dbReference>
<dbReference type="SUPFAM" id="SSF52540">
    <property type="entry name" value="P-loop containing nucleoside triphosphate hydrolases"/>
    <property type="match status" value="1"/>
</dbReference>
<dbReference type="SUPFAM" id="SSF50447">
    <property type="entry name" value="Translation proteins"/>
    <property type="match status" value="1"/>
</dbReference>
<dbReference type="PROSITE" id="PS00301">
    <property type="entry name" value="G_TR_1"/>
    <property type="match status" value="1"/>
</dbReference>
<keyword evidence="2" id="KW-0472">Membrane</keyword>
<dbReference type="InterPro" id="IPR031157">
    <property type="entry name" value="G_TR_CS"/>
</dbReference>
<dbReference type="InterPro" id="IPR004161">
    <property type="entry name" value="EFTu-like_2"/>
</dbReference>
<dbReference type="InterPro" id="IPR035647">
    <property type="entry name" value="EFG_III/V"/>
</dbReference>
<dbReference type="InterPro" id="IPR009000">
    <property type="entry name" value="Transl_B-barrel_sf"/>
</dbReference>
<dbReference type="PANTHER" id="PTHR43512:SF7">
    <property type="entry name" value="TRANSLATION FACTOR GUF1, MITOCHONDRIAL"/>
    <property type="match status" value="1"/>
</dbReference>
<dbReference type="Proteomes" id="UP000815325">
    <property type="component" value="Unassembled WGS sequence"/>
</dbReference>
<dbReference type="Gene3D" id="3.40.50.300">
    <property type="entry name" value="P-loop containing nucleotide triphosphate hydrolases"/>
    <property type="match status" value="1"/>
</dbReference>
<dbReference type="InterPro" id="IPR006297">
    <property type="entry name" value="EF-4"/>
</dbReference>
<dbReference type="PRINTS" id="PR00315">
    <property type="entry name" value="ELONGATNFCT"/>
</dbReference>
<reference evidence="5" key="1">
    <citation type="submission" date="2017-08" db="EMBL/GenBank/DDBJ databases">
        <authorList>
            <person name="Polle J.E."/>
            <person name="Barry K."/>
            <person name="Cushman J."/>
            <person name="Schmutz J."/>
            <person name="Tran D."/>
            <person name="Hathwaick L.T."/>
            <person name="Yim W.C."/>
            <person name="Jenkins J."/>
            <person name="Mckie-Krisberg Z.M."/>
            <person name="Prochnik S."/>
            <person name="Lindquist E."/>
            <person name="Dockter R.B."/>
            <person name="Adam C."/>
            <person name="Molina H."/>
            <person name="Bunkerborg J."/>
            <person name="Jin E."/>
            <person name="Buchheim M."/>
            <person name="Magnuson J."/>
        </authorList>
    </citation>
    <scope>NUCLEOTIDE SEQUENCE</scope>
    <source>
        <strain evidence="5">CCAP 19/18</strain>
    </source>
</reference>
<keyword evidence="6" id="KW-1185">Reference proteome</keyword>
<dbReference type="SUPFAM" id="SSF54980">
    <property type="entry name" value="EF-G C-terminal domain-like"/>
    <property type="match status" value="1"/>
</dbReference>
<evidence type="ECO:0000313" key="6">
    <source>
        <dbReference type="Proteomes" id="UP000815325"/>
    </source>
</evidence>
<dbReference type="InterPro" id="IPR027417">
    <property type="entry name" value="P-loop_NTPase"/>
</dbReference>
<name>A0ABQ7G1R4_DUNSA</name>
<dbReference type="InterPro" id="IPR000795">
    <property type="entry name" value="T_Tr_GTP-bd_dom"/>
</dbReference>
<dbReference type="EMBL" id="MU070287">
    <property type="protein sequence ID" value="KAF5828548.1"/>
    <property type="molecule type" value="Genomic_DNA"/>
</dbReference>
<feature type="domain" description="Tr-type G" evidence="4">
    <location>
        <begin position="134"/>
        <end position="317"/>
    </location>
</feature>
<gene>
    <name evidence="5" type="ORF">DUNSADRAFT_17457</name>
</gene>
<dbReference type="PROSITE" id="PS51722">
    <property type="entry name" value="G_TR_2"/>
    <property type="match status" value="1"/>
</dbReference>
<comment type="caution">
    <text evidence="5">The sequence shown here is derived from an EMBL/GenBank/DDBJ whole genome shotgun (WGS) entry which is preliminary data.</text>
</comment>
<evidence type="ECO:0000259" key="4">
    <source>
        <dbReference type="PROSITE" id="PS51722"/>
    </source>
</evidence>
<dbReference type="InterPro" id="IPR013842">
    <property type="entry name" value="LepA_CTD"/>
</dbReference>
<evidence type="ECO:0000256" key="1">
    <source>
        <dbReference type="ARBA" id="ARBA00021392"/>
    </source>
</evidence>
<dbReference type="NCBIfam" id="TIGR00231">
    <property type="entry name" value="small_GTP"/>
    <property type="match status" value="1"/>
</dbReference>
<accession>A0ABQ7G1R4</accession>
<evidence type="ECO:0000313" key="5">
    <source>
        <dbReference type="EMBL" id="KAF5828548.1"/>
    </source>
</evidence>
<dbReference type="CDD" id="cd01890">
    <property type="entry name" value="LepA"/>
    <property type="match status" value="1"/>
</dbReference>
<protein>
    <recommendedName>
        <fullName evidence="1">Elongation factor Tu, chloroplastic</fullName>
    </recommendedName>
</protein>
<sequence length="702" mass="75419">MRRASKLLRLAGQLAQQQHGVAAAGAAVLSTLAPASAHAPTLCSWAAAAASTAFSPSAPIAYASNSGSAPSVQGPGCIWPACSRVLRHGFHTSSPTPSKNTATSKKTAVPHGHTVDPSKGLVYGGYTVDMFPIEHIRNFCIVAHVDHGKSTLADRLMEATGAFGANQTHEDQFLDKLQVERDRGITVKAQTVSLVHRHNGIDYLLNLIDTPGHVDFSYEVSRSLLACQGALLLVDAVQGVQAQTVANWKLAIEQGLVVVPALNKIDLPQADPDAACQQVCEACEILDESEVLRLSAKTGLGMEHVLPAIIERIPPPKGRRDAPCRLLLFDAFHDPYRGVVALVEVRVLLCDAVHGSYRGVLALVEVSVLLCGAVHGSYRGVVALVEVSVLLCGAAHDPYRGVVALVEVSVLLCGAAHGSYQGVVALVEVSVLLCHAVHGSYRGVVALVEVMDGSISRGATIESYASREKWEIQELGILAPNRRPQQTLYTGQVGYVITGIKDLKAARVGDTWLVAGTRTEVEPLPGFRSAKSMVYASLYPVDSEDFDSLAVAMGRLSLNDASVSVVRENSEALGPGFRCGFLGMLHMEVFMQRLDHEHGIAVVTTTPTDEALYVGRAMSARMKQLLDRQQFEVVIQAMVSGKVVARETLRALRKDVTAKCYGGDISRKRKLLEKQKEGKKRMKRLGGIDVPAHAFPELMKTR</sequence>
<dbReference type="CDD" id="cd16260">
    <property type="entry name" value="EF4_III"/>
    <property type="match status" value="1"/>
</dbReference>